<name>A0A093XW10_TALMA</name>
<gene>
    <name evidence="2" type="ORF">GQ26_0090990</name>
</gene>
<proteinExistence type="predicted"/>
<evidence type="ECO:0000313" key="2">
    <source>
        <dbReference type="EMBL" id="KFX49448.1"/>
    </source>
</evidence>
<dbReference type="SUPFAM" id="SSF53474">
    <property type="entry name" value="alpha/beta-Hydrolases"/>
    <property type="match status" value="1"/>
</dbReference>
<feature type="domain" description="AB hydrolase-1" evidence="1">
    <location>
        <begin position="41"/>
        <end position="312"/>
    </location>
</feature>
<comment type="caution">
    <text evidence="2">The sequence shown here is derived from an EMBL/GenBank/DDBJ whole genome shotgun (WGS) entry which is preliminary data.</text>
</comment>
<dbReference type="InterPro" id="IPR000073">
    <property type="entry name" value="AB_hydrolase_1"/>
</dbReference>
<dbReference type="AlphaFoldDB" id="A0A093XW10"/>
<dbReference type="EMBL" id="JPOX01000009">
    <property type="protein sequence ID" value="KFX49448.1"/>
    <property type="molecule type" value="Genomic_DNA"/>
</dbReference>
<organism evidence="2">
    <name type="scientific">Talaromyces marneffei PM1</name>
    <dbReference type="NCBI Taxonomy" id="1077442"/>
    <lineage>
        <taxon>Eukaryota</taxon>
        <taxon>Fungi</taxon>
        <taxon>Dikarya</taxon>
        <taxon>Ascomycota</taxon>
        <taxon>Pezizomycotina</taxon>
        <taxon>Eurotiomycetes</taxon>
        <taxon>Eurotiomycetidae</taxon>
        <taxon>Eurotiales</taxon>
        <taxon>Trichocomaceae</taxon>
        <taxon>Talaromyces</taxon>
        <taxon>Talaromyces sect. Talaromyces</taxon>
    </lineage>
</organism>
<dbReference type="eggNOG" id="ENOG502RYF5">
    <property type="taxonomic scope" value="Eukaryota"/>
</dbReference>
<protein>
    <submittedName>
        <fullName evidence="2">Uncharacterized protein YqjL</fullName>
    </submittedName>
</protein>
<accession>A0A093XW10</accession>
<evidence type="ECO:0000259" key="1">
    <source>
        <dbReference type="Pfam" id="PF12697"/>
    </source>
</evidence>
<sequence length="330" mass="36489">MAANKIHYGKIAIPSQPATPIHYTFVPGSGQLKNGLEPPLVVFLSGLTDPRKIWTPMLRVIKEDGWVQGIFQPAMLLYDRFGSGETAEIPATEIHDAMDATNDLRNLIVGVSEKHLKIVPNEIDSLPIIFVALSFGGVIAELYAKKYPSTVIGLLLLDPAPTDTDGESWLPNPDAPDFKPETLPDGVTTIMLRKARAQHRASPYNPNTPNKEGIKWDNLSTYIPEVGRPQLMGPWKKTPLLTIMTHDPVPFAEQVDKLTGIPALLTLTYNSPKWFIYLEKLANLVPSHLRKGPIVAKGSGHFIPLEQPRLVATELKELIKKLQAVRNSNL</sequence>
<dbReference type="HOGENOM" id="CLU_044619_0_0_1"/>
<reference evidence="2" key="1">
    <citation type="journal article" date="2014" name="PLoS Genet.">
        <title>Signature Gene Expression Reveals Novel Clues to the Molecular Mechanisms of Dimorphic Transition in Penicillium marneffei.</title>
        <authorList>
            <person name="Yang E."/>
            <person name="Wang G."/>
            <person name="Cai J."/>
            <person name="Woo P.C."/>
            <person name="Lau S.K."/>
            <person name="Yuen K.-Y."/>
            <person name="Chow W.-N."/>
            <person name="Lin X."/>
        </authorList>
    </citation>
    <scope>NUCLEOTIDE SEQUENCE [LARGE SCALE GENOMIC DNA]</scope>
    <source>
        <strain evidence="2">PM1</strain>
    </source>
</reference>
<dbReference type="InterPro" id="IPR029058">
    <property type="entry name" value="AB_hydrolase_fold"/>
</dbReference>
<dbReference type="Pfam" id="PF12697">
    <property type="entry name" value="Abhydrolase_6"/>
    <property type="match status" value="1"/>
</dbReference>
<dbReference type="Gene3D" id="3.40.50.1820">
    <property type="entry name" value="alpha/beta hydrolase"/>
    <property type="match status" value="1"/>
</dbReference>